<protein>
    <submittedName>
        <fullName evidence="1">Uncharacterized protein</fullName>
    </submittedName>
</protein>
<accession>A0A5C2H591</accession>
<name>A0A5C2H591_9BACT</name>
<reference evidence="1 2" key="1">
    <citation type="submission" date="2019-09" db="EMBL/GenBank/DDBJ databases">
        <title>Complete genome sequencing of four Arcobacter species reveals a diverse suite of mobile elements.</title>
        <authorList>
            <person name="Miller W.G."/>
            <person name="Yee E."/>
            <person name="Bono J.L."/>
        </authorList>
    </citation>
    <scope>NUCLEOTIDE SEQUENCE [LARGE SCALE GENOMIC DNA]</scope>
    <source>
        <strain evidence="1 2">LMG 26638</strain>
    </source>
</reference>
<dbReference type="RefSeq" id="WP_130232351.1">
    <property type="nucleotide sequence ID" value="NZ_BMEF01000001.1"/>
</dbReference>
<evidence type="ECO:0000313" key="2">
    <source>
        <dbReference type="Proteomes" id="UP000322726"/>
    </source>
</evidence>
<organism evidence="1 2">
    <name type="scientific">Malaciobacter pacificus</name>
    <dbReference type="NCBI Taxonomy" id="1080223"/>
    <lineage>
        <taxon>Bacteria</taxon>
        <taxon>Pseudomonadati</taxon>
        <taxon>Campylobacterota</taxon>
        <taxon>Epsilonproteobacteria</taxon>
        <taxon>Campylobacterales</taxon>
        <taxon>Arcobacteraceae</taxon>
        <taxon>Malaciobacter</taxon>
    </lineage>
</organism>
<dbReference type="PROSITE" id="PS51257">
    <property type="entry name" value="PROKAR_LIPOPROTEIN"/>
    <property type="match status" value="1"/>
</dbReference>
<evidence type="ECO:0000313" key="1">
    <source>
        <dbReference type="EMBL" id="QEP33378.1"/>
    </source>
</evidence>
<gene>
    <name evidence="1" type="ORF">APAC_0208</name>
</gene>
<dbReference type="KEGG" id="apai:APAC_0208"/>
<dbReference type="EMBL" id="CP035928">
    <property type="protein sequence ID" value="QEP33378.1"/>
    <property type="molecule type" value="Genomic_DNA"/>
</dbReference>
<proteinExistence type="predicted"/>
<sequence length="113" mass="12928">MNLKTLVVLIIFVFFTGCAVKDPFGSKRDGEIRSIEYKKVAGMDVTKTQIVYKTSLLRGFAFDEKPKGFDAEVGDFVSFDSKENTIKLIKRNGLKKLYYFDENDNVIDIKELN</sequence>
<keyword evidence="2" id="KW-1185">Reference proteome</keyword>
<reference evidence="1 2" key="3">
    <citation type="submission" date="2019-09" db="EMBL/GenBank/DDBJ databases">
        <title>Taxonomic note: a critical rebuttal of the proposed division of the genus Arcobacter into six genera, emended descriptions of Arcobacter anaerophilus and the genus Arcobacter, and an assessment of genus-level boundaries for Epsilonproteobacteria using in silico genomic comparator tools.</title>
        <authorList>
            <person name="On S.L.W."/>
            <person name="Miller W.G."/>
            <person name="Biggs P."/>
            <person name="Cornelius A."/>
            <person name="Vandamme P."/>
        </authorList>
    </citation>
    <scope>NUCLEOTIDE SEQUENCE [LARGE SCALE GENOMIC DNA]</scope>
    <source>
        <strain evidence="1 2">LMG 26638</strain>
    </source>
</reference>
<dbReference type="AlphaFoldDB" id="A0A5C2H591"/>
<dbReference type="Proteomes" id="UP000322726">
    <property type="component" value="Chromosome"/>
</dbReference>
<reference evidence="2" key="2">
    <citation type="submission" date="2019-09" db="EMBL/GenBank/DDBJ databases">
        <title>Complete genome sequencing of four Arcobacter species reveals a diverse suite of mobile elements.</title>
        <authorList>
            <person name="On S.L.W."/>
            <person name="Miller W.G."/>
            <person name="Biggs P."/>
            <person name="Cornelius A."/>
            <person name="Vandamme P."/>
        </authorList>
    </citation>
    <scope>NUCLEOTIDE SEQUENCE [LARGE SCALE GENOMIC DNA]</scope>
    <source>
        <strain evidence="2">LMG 26638</strain>
    </source>
</reference>